<dbReference type="EMBL" id="CM037153">
    <property type="protein sequence ID" value="KAH7859050.1"/>
    <property type="molecule type" value="Genomic_DNA"/>
</dbReference>
<sequence length="927" mass="99089">MPSQNLPTLLSLSTLLLLSLLPFSTADDTTVMTNLSSLLSPTPNGWTGTNPCKWAGVSCDSSGRVSAITLASQSISGSLPSTLNQLSHLTSLSLQNNQLSGALPSLSSLSSLQQVYLDNNNFTSIPSDFLTGLTNLQTLSLSGNPSLSPWTIPSDLTQSSSLTNLWASNAGIVGSIPDFFSSFPNLQSLRLSYNNLTGSLPPSFGGSSIVNVWLNNQLLGLSGSIDVLGSMTQLYQVWFQANSFTGSIPDLSKCTNLFDLQLRDNQFTGIVQASLTGLPKLANVSLQNNKLQGPMPVFGTGVTVSLGNTNGFCRTTPGPCDPQVTALISVAGALGYPMTLAQSWTGNDACSSWSFVSCDSAGANVTIVNLGKQHFSGTISPAFANLTSLRSLFLNDNNLTGSIPESLTTLPQLQIIDVSNNNLSGPIPVFGSSVKFTPSGNLFLGTNITTGGGGAPSGGGTTSTSTSGSSGGTSKGSSVSAGMIAGVVIAVVVFVAVVLYVSYKCYVKKRNQRLVRAEGSEKGSEMAAKTAVASGANWYGGAQSELRSQSSSDRRDMPVFEGGNVAISIEMLRQVTNNFSEKNILGRGGFGIVYKGELHDGTKIAVKRMESGAMGTKGMNEFQAEIAVLTKVRHRHLVALLGFCINGNERLLVYEYMPQGTLSQHLFEWQQLGYPPLAWKQRVTIALDVARGVEYLHSLAQQSFIHRDLKPSNILLGDDMRAKVADFGLVKNAPDGKYSLETRLAGTFGYLAPEYAATGRVTTKVDVYAFGVVLMEIITGRKALDESMPEERCHLVTWFRRVLISKDNLHKAIDQTLDPDDDTYESIVKVAELAGHCTAREPFQRPDMGHAVNVLGPLVEQWKPSGNEEEEDSGIDLHMSLPQALQRWQANEGTSTMYSDSSFSQTQSSIPSKPYGFADSFDSTDCR</sequence>
<protein>
    <submittedName>
        <fullName evidence="1">Uncharacterized protein</fullName>
    </submittedName>
</protein>
<keyword evidence="2" id="KW-1185">Reference proteome</keyword>
<accession>A0ACB7YZR9</accession>
<reference evidence="1 2" key="1">
    <citation type="journal article" date="2021" name="Hortic Res">
        <title>High-quality reference genome and annotation aids understanding of berry development for evergreen blueberry (Vaccinium darrowii).</title>
        <authorList>
            <person name="Yu J."/>
            <person name="Hulse-Kemp A.M."/>
            <person name="Babiker E."/>
            <person name="Staton M."/>
        </authorList>
    </citation>
    <scope>NUCLEOTIDE SEQUENCE [LARGE SCALE GENOMIC DNA]</scope>
    <source>
        <strain evidence="2">cv. NJ 8807/NJ 8810</strain>
        <tissue evidence="1">Young leaf</tissue>
    </source>
</reference>
<evidence type="ECO:0000313" key="2">
    <source>
        <dbReference type="Proteomes" id="UP000828048"/>
    </source>
</evidence>
<evidence type="ECO:0000313" key="1">
    <source>
        <dbReference type="EMBL" id="KAH7859050.1"/>
    </source>
</evidence>
<organism evidence="1 2">
    <name type="scientific">Vaccinium darrowii</name>
    <dbReference type="NCBI Taxonomy" id="229202"/>
    <lineage>
        <taxon>Eukaryota</taxon>
        <taxon>Viridiplantae</taxon>
        <taxon>Streptophyta</taxon>
        <taxon>Embryophyta</taxon>
        <taxon>Tracheophyta</taxon>
        <taxon>Spermatophyta</taxon>
        <taxon>Magnoliopsida</taxon>
        <taxon>eudicotyledons</taxon>
        <taxon>Gunneridae</taxon>
        <taxon>Pentapetalae</taxon>
        <taxon>asterids</taxon>
        <taxon>Ericales</taxon>
        <taxon>Ericaceae</taxon>
        <taxon>Vaccinioideae</taxon>
        <taxon>Vaccinieae</taxon>
        <taxon>Vaccinium</taxon>
    </lineage>
</organism>
<comment type="caution">
    <text evidence="1">The sequence shown here is derived from an EMBL/GenBank/DDBJ whole genome shotgun (WGS) entry which is preliminary data.</text>
</comment>
<name>A0ACB7YZR9_9ERIC</name>
<gene>
    <name evidence="1" type="ORF">Vadar_030849</name>
</gene>
<proteinExistence type="predicted"/>
<dbReference type="Proteomes" id="UP000828048">
    <property type="component" value="Chromosome 3"/>
</dbReference>